<evidence type="ECO:0000313" key="8">
    <source>
        <dbReference type="RefSeq" id="XP_033457382.1"/>
    </source>
</evidence>
<dbReference type="InterPro" id="IPR040424">
    <property type="entry name" value="Smn1"/>
</dbReference>
<reference evidence="8" key="1">
    <citation type="submission" date="2020-01" db="EMBL/GenBank/DDBJ databases">
        <authorList>
            <consortium name="DOE Joint Genome Institute"/>
            <person name="Haridas S."/>
            <person name="Albert R."/>
            <person name="Binder M."/>
            <person name="Bloem J."/>
            <person name="Labutti K."/>
            <person name="Salamov A."/>
            <person name="Andreopoulos B."/>
            <person name="Baker S.E."/>
            <person name="Barry K."/>
            <person name="Bills G."/>
            <person name="Bluhm B.H."/>
            <person name="Cannon C."/>
            <person name="Castanera R."/>
            <person name="Culley D.E."/>
            <person name="Daum C."/>
            <person name="Ezra D."/>
            <person name="Gonzalez J.B."/>
            <person name="Henrissat B."/>
            <person name="Kuo A."/>
            <person name="Liang C."/>
            <person name="Lipzen A."/>
            <person name="Lutzoni F."/>
            <person name="Magnuson J."/>
            <person name="Mondo S."/>
            <person name="Nolan M."/>
            <person name="Ohm R."/>
            <person name="Pangilinan J."/>
            <person name="Park H.-J."/>
            <person name="Ramirez L."/>
            <person name="Alfaro M."/>
            <person name="Sun H."/>
            <person name="Tritt A."/>
            <person name="Yoshinaga Y."/>
            <person name="Zwiers L.-H."/>
            <person name="Turgeon B.G."/>
            <person name="Goodwin S.B."/>
            <person name="Spatafora J.W."/>
            <person name="Crous P.W."/>
            <person name="Grigoriev I.V."/>
        </authorList>
    </citation>
    <scope>NUCLEOTIDE SEQUENCE</scope>
    <source>
        <strain evidence="8">CBS 342.82</strain>
    </source>
</reference>
<evidence type="ECO:0000256" key="5">
    <source>
        <dbReference type="ARBA" id="ARBA00023242"/>
    </source>
</evidence>
<accession>A0A6J3LX69</accession>
<dbReference type="GeneID" id="54365717"/>
<keyword evidence="7" id="KW-1185">Reference proteome</keyword>
<evidence type="ECO:0000256" key="4">
    <source>
        <dbReference type="ARBA" id="ARBA00023187"/>
    </source>
</evidence>
<evidence type="ECO:0000256" key="3">
    <source>
        <dbReference type="ARBA" id="ARBA00022664"/>
    </source>
</evidence>
<dbReference type="CDD" id="cd22851">
    <property type="entry name" value="SMN_N"/>
    <property type="match status" value="1"/>
</dbReference>
<keyword evidence="3" id="KW-0507">mRNA processing</keyword>
<dbReference type="OrthoDB" id="197400at2759"/>
<dbReference type="GO" id="GO:0008380">
    <property type="term" value="P:RNA splicing"/>
    <property type="evidence" value="ECO:0007669"/>
    <property type="project" value="UniProtKB-KW"/>
</dbReference>
<dbReference type="Proteomes" id="UP000504637">
    <property type="component" value="Unplaced"/>
</dbReference>
<sequence length="154" mass="16594">MTGGYGADDKWDDSELLNDWNQALEEYKKYHSLAVKGEKVDAADIVKQQEPAAETTNDDQNLDAPSVPQYAGSTPLNFTAGPGGDSNAAENVHSQSSSGAFPAPPGIPTIPQALLGSSQDENMKNIMMSWYYAGYYTGLYDGQQKAYASMQEGK</sequence>
<gene>
    <name evidence="8" type="ORF">K489DRAFT_412305</name>
</gene>
<evidence type="ECO:0000256" key="1">
    <source>
        <dbReference type="ARBA" id="ARBA00004123"/>
    </source>
</evidence>
<dbReference type="PANTHER" id="PTHR39267:SF1">
    <property type="entry name" value="SURVIVAL MOTOR NEURON PROTEIN"/>
    <property type="match status" value="1"/>
</dbReference>
<protein>
    <submittedName>
        <fullName evidence="8">SMN family protein Smn1</fullName>
    </submittedName>
</protein>
<dbReference type="InterPro" id="IPR047313">
    <property type="entry name" value="SMN_C"/>
</dbReference>
<evidence type="ECO:0000256" key="2">
    <source>
        <dbReference type="ARBA" id="ARBA00005371"/>
    </source>
</evidence>
<evidence type="ECO:0000256" key="6">
    <source>
        <dbReference type="SAM" id="MobiDB-lite"/>
    </source>
</evidence>
<dbReference type="PANTHER" id="PTHR39267">
    <property type="entry name" value="SURVIVAL MOTOR NEURON-LIKE PROTEIN 1"/>
    <property type="match status" value="1"/>
</dbReference>
<organism evidence="8">
    <name type="scientific">Dissoconium aciculare CBS 342.82</name>
    <dbReference type="NCBI Taxonomy" id="1314786"/>
    <lineage>
        <taxon>Eukaryota</taxon>
        <taxon>Fungi</taxon>
        <taxon>Dikarya</taxon>
        <taxon>Ascomycota</taxon>
        <taxon>Pezizomycotina</taxon>
        <taxon>Dothideomycetes</taxon>
        <taxon>Dothideomycetidae</taxon>
        <taxon>Mycosphaerellales</taxon>
        <taxon>Dissoconiaceae</taxon>
        <taxon>Dissoconium</taxon>
    </lineage>
</organism>
<keyword evidence="5" id="KW-0539">Nucleus</keyword>
<dbReference type="AlphaFoldDB" id="A0A6J3LX69"/>
<keyword evidence="4" id="KW-0508">mRNA splicing</keyword>
<dbReference type="Pfam" id="PF20635">
    <property type="entry name" value="SMN_YG-box"/>
    <property type="match status" value="1"/>
</dbReference>
<dbReference type="CDD" id="cd22852">
    <property type="entry name" value="SMN_C"/>
    <property type="match status" value="1"/>
</dbReference>
<dbReference type="GO" id="GO:0005634">
    <property type="term" value="C:nucleus"/>
    <property type="evidence" value="ECO:0007669"/>
    <property type="project" value="UniProtKB-SubCell"/>
</dbReference>
<reference evidence="8" key="3">
    <citation type="submission" date="2025-08" db="UniProtKB">
        <authorList>
            <consortium name="RefSeq"/>
        </authorList>
    </citation>
    <scope>IDENTIFICATION</scope>
    <source>
        <strain evidence="8">CBS 342.82</strain>
    </source>
</reference>
<comment type="subcellular location">
    <subcellularLocation>
        <location evidence="1">Nucleus</location>
    </subcellularLocation>
</comment>
<comment type="similarity">
    <text evidence="2">Belongs to the SMN family.</text>
</comment>
<reference evidence="8" key="2">
    <citation type="submission" date="2020-04" db="EMBL/GenBank/DDBJ databases">
        <authorList>
            <consortium name="NCBI Genome Project"/>
        </authorList>
    </citation>
    <scope>NUCLEOTIDE SEQUENCE</scope>
    <source>
        <strain evidence="8">CBS 342.82</strain>
    </source>
</reference>
<proteinExistence type="inferred from homology"/>
<feature type="region of interest" description="Disordered" evidence="6">
    <location>
        <begin position="48"/>
        <end position="115"/>
    </location>
</feature>
<dbReference type="RefSeq" id="XP_033457382.1">
    <property type="nucleotide sequence ID" value="XM_033607918.1"/>
</dbReference>
<name>A0A6J3LX69_9PEZI</name>
<feature type="compositionally biased region" description="Polar residues" evidence="6">
    <location>
        <begin position="88"/>
        <end position="99"/>
    </location>
</feature>
<dbReference type="GO" id="GO:0006397">
    <property type="term" value="P:mRNA processing"/>
    <property type="evidence" value="ECO:0007669"/>
    <property type="project" value="UniProtKB-KW"/>
</dbReference>
<evidence type="ECO:0000313" key="7">
    <source>
        <dbReference type="Proteomes" id="UP000504637"/>
    </source>
</evidence>